<dbReference type="Pfam" id="PF26168">
    <property type="entry name" value="Glyco_transf_N"/>
    <property type="match status" value="1"/>
</dbReference>
<dbReference type="CDD" id="cd03784">
    <property type="entry name" value="GT1_Gtf-like"/>
    <property type="match status" value="1"/>
</dbReference>
<evidence type="ECO:0000256" key="4">
    <source>
        <dbReference type="ARBA" id="ARBA00022679"/>
    </source>
</evidence>
<keyword evidence="3 6" id="KW-0328">Glycosyltransferase</keyword>
<evidence type="ECO:0000256" key="3">
    <source>
        <dbReference type="ARBA" id="ARBA00022676"/>
    </source>
</evidence>
<dbReference type="UniPathway" id="UPA00213"/>
<sequence length="444" mass="50091">MESKIGRMSTIVMVPYLAQGHISPYLELAKQLTKRSFNIYICSTPVNLASIKNRVLQNDNIQLVELHLQSSPDLPPQYHSTNGLPSHLMPVLRDALEKAAPNFVSILKDINPNLVIYDFMPSWPAEVAMSLNIPAVYFTVNAAATSCIGLHPYKRAGEKFPFPEIFVPSVDQPPVSADVLRILRNFLLCFERSCNFVLVKSCREVEGKYIDHLSDLAEKNMIPTGPLVHDPTENEDDNMKDIMKWLDKKKKYSVVFVCFGSENYLSAEEVIEMANALETTKCNFIWALRSIQGEEEGSALLPDGFVERVGDLGLILSWAPQTMILRHPSTGGFLSHCGWGSMIESMKYGVPIIAMPMKVDQPMNARLATEIGVSMEIVRDNEGKFKWEEIVRVIRMVLVEESGEGVRRKARELCLNMKERGEEEYLDKAAAELEKICRMKKETC</sequence>
<evidence type="ECO:0000256" key="6">
    <source>
        <dbReference type="RuleBase" id="RU003718"/>
    </source>
</evidence>
<dbReference type="Pfam" id="PF00201">
    <property type="entry name" value="UDPGT"/>
    <property type="match status" value="1"/>
</dbReference>
<protein>
    <recommendedName>
        <fullName evidence="7">Glycosyltransferase</fullName>
        <ecNumber evidence="7">2.4.1.-</ecNumber>
    </recommendedName>
</protein>
<dbReference type="FunFam" id="3.40.50.2000:FF:000060">
    <property type="entry name" value="Glycosyltransferase"/>
    <property type="match status" value="1"/>
</dbReference>
<organism evidence="9">
    <name type="scientific">Bupleurum chinense</name>
    <name type="common">Chinese thoroughwax</name>
    <dbReference type="NCBI Taxonomy" id="52451"/>
    <lineage>
        <taxon>Eukaryota</taxon>
        <taxon>Viridiplantae</taxon>
        <taxon>Streptophyta</taxon>
        <taxon>Embryophyta</taxon>
        <taxon>Tracheophyta</taxon>
        <taxon>Spermatophyta</taxon>
        <taxon>Magnoliopsida</taxon>
        <taxon>eudicotyledons</taxon>
        <taxon>Gunneridae</taxon>
        <taxon>Pentapetalae</taxon>
        <taxon>asterids</taxon>
        <taxon>campanulids</taxon>
        <taxon>Apiales</taxon>
        <taxon>Apiaceae</taxon>
        <taxon>Apioideae</taxon>
        <taxon>Bupleureae</taxon>
        <taxon>Bupleurum</taxon>
    </lineage>
</organism>
<dbReference type="PANTHER" id="PTHR48044">
    <property type="entry name" value="GLYCOSYLTRANSFERASE"/>
    <property type="match status" value="1"/>
</dbReference>
<dbReference type="SUPFAM" id="SSF53756">
    <property type="entry name" value="UDP-Glycosyltransferase/glycogen phosphorylase"/>
    <property type="match status" value="1"/>
</dbReference>
<proteinExistence type="evidence at transcript level"/>
<dbReference type="InterPro" id="IPR002213">
    <property type="entry name" value="UDP_glucos_trans"/>
</dbReference>
<comment type="pathway">
    <text evidence="1">Secondary metabolite biosynthesis; terpenoid biosynthesis.</text>
</comment>
<dbReference type="EMBL" id="KC464461">
    <property type="protein sequence ID" value="AGP25113.1"/>
    <property type="molecule type" value="mRNA"/>
</dbReference>
<dbReference type="Gene3D" id="3.40.50.2000">
    <property type="entry name" value="Glycogen Phosphorylase B"/>
    <property type="match status" value="2"/>
</dbReference>
<dbReference type="InterPro" id="IPR058980">
    <property type="entry name" value="Glyco_transf_N"/>
</dbReference>
<dbReference type="GO" id="GO:0016138">
    <property type="term" value="P:glycoside biosynthetic process"/>
    <property type="evidence" value="ECO:0007669"/>
    <property type="project" value="UniProtKB-ARBA"/>
</dbReference>
<comment type="similarity">
    <text evidence="2 6">Belongs to the UDP-glycosyltransferase family.</text>
</comment>
<keyword evidence="5" id="KW-0414">Isoprene biosynthesis</keyword>
<dbReference type="GO" id="GO:0008194">
    <property type="term" value="F:UDP-glycosyltransferase activity"/>
    <property type="evidence" value="ECO:0007669"/>
    <property type="project" value="InterPro"/>
</dbReference>
<accession>S4WYI2</accession>
<reference evidence="9" key="1">
    <citation type="submission" date="2013-01" db="EMBL/GenBank/DDBJ databases">
        <title>Cloning, sequence analysis and construction of prokaryotic expression vector of a UGT gene from Bupleurum chinense DC.</title>
        <authorList>
            <person name="Xu J."/>
            <person name="Sui C."/>
            <person name="Wei J."/>
        </authorList>
    </citation>
    <scope>NUCLEOTIDE SEQUENCE</scope>
</reference>
<evidence type="ECO:0000256" key="1">
    <source>
        <dbReference type="ARBA" id="ARBA00004721"/>
    </source>
</evidence>
<feature type="domain" description="Glycosyltransferase N-terminal" evidence="8">
    <location>
        <begin position="10"/>
        <end position="226"/>
    </location>
</feature>
<evidence type="ECO:0000259" key="8">
    <source>
        <dbReference type="Pfam" id="PF26168"/>
    </source>
</evidence>
<dbReference type="AlphaFoldDB" id="S4WYI2"/>
<dbReference type="InterPro" id="IPR035595">
    <property type="entry name" value="UDP_glycos_trans_CS"/>
</dbReference>
<keyword evidence="4 6" id="KW-0808">Transferase</keyword>
<dbReference type="PROSITE" id="PS00375">
    <property type="entry name" value="UDPGT"/>
    <property type="match status" value="1"/>
</dbReference>
<evidence type="ECO:0000256" key="5">
    <source>
        <dbReference type="ARBA" id="ARBA00023229"/>
    </source>
</evidence>
<gene>
    <name evidence="9" type="primary">UGT</name>
</gene>
<dbReference type="EC" id="2.4.1.-" evidence="7"/>
<evidence type="ECO:0000313" key="9">
    <source>
        <dbReference type="EMBL" id="AGP25113.1"/>
    </source>
</evidence>
<name>S4WYI2_BUPCH</name>
<evidence type="ECO:0000256" key="7">
    <source>
        <dbReference type="RuleBase" id="RU362057"/>
    </source>
</evidence>
<dbReference type="GO" id="GO:0016114">
    <property type="term" value="P:terpenoid biosynthetic process"/>
    <property type="evidence" value="ECO:0007669"/>
    <property type="project" value="UniProtKB-UniPathway"/>
</dbReference>
<dbReference type="PANTHER" id="PTHR48044:SF39">
    <property type="entry name" value="GLYCOSYLTRANSFERASE"/>
    <property type="match status" value="1"/>
</dbReference>
<evidence type="ECO:0000256" key="2">
    <source>
        <dbReference type="ARBA" id="ARBA00009995"/>
    </source>
</evidence>